<evidence type="ECO:0000313" key="2">
    <source>
        <dbReference type="Proteomes" id="UP001060085"/>
    </source>
</evidence>
<gene>
    <name evidence="1" type="ORF">M9H77_24019</name>
</gene>
<name>A0ACC0AZ31_CATRO</name>
<evidence type="ECO:0000313" key="1">
    <source>
        <dbReference type="EMBL" id="KAI5664696.1"/>
    </source>
</evidence>
<proteinExistence type="predicted"/>
<accession>A0ACC0AZ31</accession>
<protein>
    <submittedName>
        <fullName evidence="1">Uncharacterized protein</fullName>
    </submittedName>
</protein>
<dbReference type="EMBL" id="CM044705">
    <property type="protein sequence ID" value="KAI5664696.1"/>
    <property type="molecule type" value="Genomic_DNA"/>
</dbReference>
<organism evidence="1 2">
    <name type="scientific">Catharanthus roseus</name>
    <name type="common">Madagascar periwinkle</name>
    <name type="synonym">Vinca rosea</name>
    <dbReference type="NCBI Taxonomy" id="4058"/>
    <lineage>
        <taxon>Eukaryota</taxon>
        <taxon>Viridiplantae</taxon>
        <taxon>Streptophyta</taxon>
        <taxon>Embryophyta</taxon>
        <taxon>Tracheophyta</taxon>
        <taxon>Spermatophyta</taxon>
        <taxon>Magnoliopsida</taxon>
        <taxon>eudicotyledons</taxon>
        <taxon>Gunneridae</taxon>
        <taxon>Pentapetalae</taxon>
        <taxon>asterids</taxon>
        <taxon>lamiids</taxon>
        <taxon>Gentianales</taxon>
        <taxon>Apocynaceae</taxon>
        <taxon>Rauvolfioideae</taxon>
        <taxon>Vinceae</taxon>
        <taxon>Catharanthinae</taxon>
        <taxon>Catharanthus</taxon>
    </lineage>
</organism>
<comment type="caution">
    <text evidence="1">The sequence shown here is derived from an EMBL/GenBank/DDBJ whole genome shotgun (WGS) entry which is preliminary data.</text>
</comment>
<reference evidence="2" key="1">
    <citation type="journal article" date="2023" name="Nat. Plants">
        <title>Single-cell RNA sequencing provides a high-resolution roadmap for understanding the multicellular compartmentation of specialized metabolism.</title>
        <authorList>
            <person name="Sun S."/>
            <person name="Shen X."/>
            <person name="Li Y."/>
            <person name="Li Y."/>
            <person name="Wang S."/>
            <person name="Li R."/>
            <person name="Zhang H."/>
            <person name="Shen G."/>
            <person name="Guo B."/>
            <person name="Wei J."/>
            <person name="Xu J."/>
            <person name="St-Pierre B."/>
            <person name="Chen S."/>
            <person name="Sun C."/>
        </authorList>
    </citation>
    <scope>NUCLEOTIDE SEQUENCE [LARGE SCALE GENOMIC DNA]</scope>
</reference>
<sequence>MSALSEITSLFSTLASNLRALEPMVVEENDQGLSITISELNRSLNLSETHPRVRILDTALSLMCLTTPKVFESLIVHSVETIIAVLSSSVQCKVLRVGEEETLQVGGSISRPDCGELCNACVEILDRLGGHGGDLSPSILHLVVRVAVMALSSPLTLESENNVSVQSSDAWKSSFAKLLFYIPKEAMVGNGEIPLRLQLWYLDSEMLKRDMSQILQEGFGYCIGASNAVGFYGARYCFQTDVVGFINGDWVKDAVHSCIFSLQASVDKNFGWTLILGRAIAINFPDWFLFASILLFSGSSSSMSIHFSCITGSAKTDEISREDVPYYAVAARYIAWILNPTTESHQDLLVDYLTKLAGSWVLRKLSSDKSSKVISQYKEVRQLGLDCPENRTCLKYDGPTIWLWLREFQDIHMRYCRQVEISASSEAPKSQGYHCRNSRLFRRMTLGIFVGFLDDIDEVGCELLLHYAAIGNLFQLPGSEYVGMKHRQQICEWKEVPTNWTDRYTVQEVIAGASLVFDLTDTIENISASLFETEEKGLNFMFHVKLKMGKYLVKCAKRFILLRTDEDDRLIINDLYNRIVRWRHQGEDVFQELKGLDDIIEALR</sequence>
<keyword evidence="2" id="KW-1185">Reference proteome</keyword>
<dbReference type="Proteomes" id="UP001060085">
    <property type="component" value="Linkage Group LG05"/>
</dbReference>